<feature type="compositionally biased region" description="Basic and acidic residues" evidence="1">
    <location>
        <begin position="1"/>
        <end position="15"/>
    </location>
</feature>
<keyword evidence="3" id="KW-1185">Reference proteome</keyword>
<accession>A0A556U551</accession>
<gene>
    <name evidence="2" type="ORF">Baya_6149</name>
</gene>
<feature type="region of interest" description="Disordered" evidence="1">
    <location>
        <begin position="1"/>
        <end position="25"/>
    </location>
</feature>
<dbReference type="AlphaFoldDB" id="A0A556U551"/>
<reference evidence="2 3" key="1">
    <citation type="journal article" date="2019" name="Genome Biol. Evol.">
        <title>Whole-Genome Sequencing of the Giant Devil Catfish, Bagarius yarrelli.</title>
        <authorList>
            <person name="Jiang W."/>
            <person name="Lv Y."/>
            <person name="Cheng L."/>
            <person name="Yang K."/>
            <person name="Chao B."/>
            <person name="Wang X."/>
            <person name="Li Y."/>
            <person name="Pan X."/>
            <person name="You X."/>
            <person name="Zhang Y."/>
            <person name="Yang J."/>
            <person name="Li J."/>
            <person name="Zhang X."/>
            <person name="Liu S."/>
            <person name="Sun C."/>
            <person name="Yang J."/>
            <person name="Shi Q."/>
        </authorList>
    </citation>
    <scope>NUCLEOTIDE SEQUENCE [LARGE SCALE GENOMIC DNA]</scope>
    <source>
        <strain evidence="2">JWS20170419001</strain>
        <tissue evidence="2">Muscle</tissue>
    </source>
</reference>
<sequence length="78" mass="8874">MTRSVHYDHKDRAMDITESSNRPQAQETAAFGATKLKYSAKEHVWGIASLALSGSRAREEEGEERMKRNERGFGYGKR</sequence>
<feature type="compositionally biased region" description="Basic and acidic residues" evidence="1">
    <location>
        <begin position="56"/>
        <end position="71"/>
    </location>
</feature>
<name>A0A556U551_BAGYA</name>
<comment type="caution">
    <text evidence="2">The sequence shown here is derived from an EMBL/GenBank/DDBJ whole genome shotgun (WGS) entry which is preliminary data.</text>
</comment>
<evidence type="ECO:0000256" key="1">
    <source>
        <dbReference type="SAM" id="MobiDB-lite"/>
    </source>
</evidence>
<dbReference type="EMBL" id="VCAZ01000049">
    <property type="protein sequence ID" value="TSM77399.1"/>
    <property type="molecule type" value="Genomic_DNA"/>
</dbReference>
<dbReference type="Proteomes" id="UP000319801">
    <property type="component" value="Unassembled WGS sequence"/>
</dbReference>
<proteinExistence type="predicted"/>
<organism evidence="2 3">
    <name type="scientific">Bagarius yarrelli</name>
    <name type="common">Goonch</name>
    <name type="synonym">Bagrus yarrelli</name>
    <dbReference type="NCBI Taxonomy" id="175774"/>
    <lineage>
        <taxon>Eukaryota</taxon>
        <taxon>Metazoa</taxon>
        <taxon>Chordata</taxon>
        <taxon>Craniata</taxon>
        <taxon>Vertebrata</taxon>
        <taxon>Euteleostomi</taxon>
        <taxon>Actinopterygii</taxon>
        <taxon>Neopterygii</taxon>
        <taxon>Teleostei</taxon>
        <taxon>Ostariophysi</taxon>
        <taxon>Siluriformes</taxon>
        <taxon>Sisoridae</taxon>
        <taxon>Sisorinae</taxon>
        <taxon>Bagarius</taxon>
    </lineage>
</organism>
<protein>
    <submittedName>
        <fullName evidence="2">Uncharacterized protein</fullName>
    </submittedName>
</protein>
<evidence type="ECO:0000313" key="3">
    <source>
        <dbReference type="Proteomes" id="UP000319801"/>
    </source>
</evidence>
<evidence type="ECO:0000313" key="2">
    <source>
        <dbReference type="EMBL" id="TSM77399.1"/>
    </source>
</evidence>
<feature type="region of interest" description="Disordered" evidence="1">
    <location>
        <begin position="54"/>
        <end position="78"/>
    </location>
</feature>